<proteinExistence type="predicted"/>
<dbReference type="Gene3D" id="1.50.10.100">
    <property type="entry name" value="Chondroitin AC/alginate lyase"/>
    <property type="match status" value="1"/>
</dbReference>
<dbReference type="GO" id="GO:0016829">
    <property type="term" value="F:lyase activity"/>
    <property type="evidence" value="ECO:0007669"/>
    <property type="project" value="UniProtKB-KW"/>
</dbReference>
<reference evidence="9 10" key="1">
    <citation type="journal article" date="2014" name="Nat. Commun.">
        <title>Multiple recent horizontal transfers of a large genomic region in cheese making fungi.</title>
        <authorList>
            <person name="Cheeseman K."/>
            <person name="Ropars J."/>
            <person name="Renault P."/>
            <person name="Dupont J."/>
            <person name="Gouzy J."/>
            <person name="Branca A."/>
            <person name="Abraham A.L."/>
            <person name="Ceppi M."/>
            <person name="Conseiller E."/>
            <person name="Debuchy R."/>
            <person name="Malagnac F."/>
            <person name="Goarin A."/>
            <person name="Silar P."/>
            <person name="Lacoste S."/>
            <person name="Sallet E."/>
            <person name="Bensimon A."/>
            <person name="Giraud T."/>
            <person name="Brygoo Y."/>
        </authorList>
    </citation>
    <scope>NUCLEOTIDE SEQUENCE [LARGE SCALE GENOMIC DNA]</scope>
    <source>
        <strain evidence="10">FM 013</strain>
    </source>
</reference>
<name>A0A0G4P5M3_PENC3</name>
<sequence>MVAFLSFVIPFLPFVASFVHPGLLVSDGDISRTQKKIKANQDPWTTSWNTLTSLSFSDASYTPSPVSVVYRGTWDGHAANAELLWHDVAAAFNLGLRWKISRNTSFADAASNILHSWATTLTAIDGGDDKYLTAGLQGYELANAAELLRDYQPFVVDVLPTVVEMANNIFIPMHYRWLNHEEPSEHNVLHFFANWELCNVASAMAMGVLTENQTVWDFAVDYFKSGDGTGAINNAIVNIVEEPGTGALLGQGQESGRDQGHSALDIQLLGVIGQQAWNQGEDLFAYNDSRILRGTEYFARYNLGNDVPFVDYTNGIVSHTEISSASRGAIRPTWELLYNHYVMTKRVDAPWTTLYLNNSLEYYGGAEGGAGSWGEGSGHYDGLGWGSLLYHMDESDVVAAVSSKSASPTASSTTRASTTLDRAPSATTTTSSVSSQSALVFQSTTTDFAAVSTASSTETFASLGIAPPSSISSTTSASISTTSPPTPLDMSQEAPRHHHHTHHHHHHHVEGQALGACHCDRLEPVCSQCRRVGKPCGGYRDVPSFMFRDENDKAARRSAEAKAKTEARRKLEDSAALEFDISTPGSGADPSLSDALVCRSRGQPILTPRIIAPLSISLEDQGLRFFVNRFVTRMANRTGRSLHADIVQPSPHLGAVALDQSSRDAVVSVGLAALSNVNNDRELRILSREKHAMVIKAVREILENPAQANPDRTFHLIIMLSLYEMVSCTPSQLDSWIVHLDGAAALLKQSAFRLSLKNLDHRAHLQFYFVSIVRYFSKRVVSPDLLNWSPDLVPSAPPEILPGVDLVDIMVRFTKFDAYVHHQKPDARAVVDSALLFEDELREWETNLPVDWSFTVKESNTYEYTFRGQYHVYKDMWVARIFNHYRWARLLANERIVSQISKMTQPTANDVIQRQRALHTIACMAIEICAGAASQEAISAQGVAEDPSHIPLLNGTFMLLFPLGIAGGAAGSPDEVHDWVVGALERIGSTMGIRRAFEMIPHLKKSVGKWKLDQKLWNSVHGYK</sequence>
<protein>
    <submittedName>
        <fullName evidence="9">Chondroitin AC/alginate lyase</fullName>
    </submittedName>
</protein>
<dbReference type="GO" id="GO:0000981">
    <property type="term" value="F:DNA-binding transcription factor activity, RNA polymerase II-specific"/>
    <property type="evidence" value="ECO:0007669"/>
    <property type="project" value="InterPro"/>
</dbReference>
<evidence type="ECO:0000256" key="4">
    <source>
        <dbReference type="ARBA" id="ARBA00023239"/>
    </source>
</evidence>
<evidence type="ECO:0000256" key="7">
    <source>
        <dbReference type="SAM" id="SignalP"/>
    </source>
</evidence>
<feature type="compositionally biased region" description="Basic residues" evidence="6">
    <location>
        <begin position="496"/>
        <end position="507"/>
    </location>
</feature>
<dbReference type="InterPro" id="IPR001138">
    <property type="entry name" value="Zn2Cys6_DnaBD"/>
</dbReference>
<feature type="region of interest" description="Disordered" evidence="6">
    <location>
        <begin position="402"/>
        <end position="436"/>
    </location>
</feature>
<feature type="domain" description="Alginate lyase" evidence="8">
    <location>
        <begin position="81"/>
        <end position="303"/>
    </location>
</feature>
<evidence type="ECO:0000313" key="9">
    <source>
        <dbReference type="EMBL" id="CRL21579.1"/>
    </source>
</evidence>
<keyword evidence="4 9" id="KW-0456">Lyase</keyword>
<evidence type="ECO:0000259" key="8">
    <source>
        <dbReference type="Pfam" id="PF05426"/>
    </source>
</evidence>
<keyword evidence="1 7" id="KW-0732">Signal</keyword>
<gene>
    <name evidence="9" type="ORF">PCAMFM013_S006g000119</name>
</gene>
<keyword evidence="5" id="KW-0539">Nucleus</keyword>
<dbReference type="GO" id="GO:0042597">
    <property type="term" value="C:periplasmic space"/>
    <property type="evidence" value="ECO:0007669"/>
    <property type="project" value="InterPro"/>
</dbReference>
<feature type="chain" id="PRO_5005195261" evidence="7">
    <location>
        <begin position="18"/>
        <end position="1024"/>
    </location>
</feature>
<organism evidence="9 10">
    <name type="scientific">Penicillium camemberti (strain FM 013)</name>
    <dbReference type="NCBI Taxonomy" id="1429867"/>
    <lineage>
        <taxon>Eukaryota</taxon>
        <taxon>Fungi</taxon>
        <taxon>Dikarya</taxon>
        <taxon>Ascomycota</taxon>
        <taxon>Pezizomycotina</taxon>
        <taxon>Eurotiomycetes</taxon>
        <taxon>Eurotiomycetidae</taxon>
        <taxon>Eurotiales</taxon>
        <taxon>Aspergillaceae</taxon>
        <taxon>Penicillium</taxon>
    </lineage>
</organism>
<dbReference type="Proteomes" id="UP000053732">
    <property type="component" value="Unassembled WGS sequence"/>
</dbReference>
<dbReference type="Pfam" id="PF11951">
    <property type="entry name" value="Fungal_trans_2"/>
    <property type="match status" value="1"/>
</dbReference>
<evidence type="ECO:0000256" key="1">
    <source>
        <dbReference type="ARBA" id="ARBA00022729"/>
    </source>
</evidence>
<dbReference type="PANTHER" id="PTHR38791">
    <property type="entry name" value="ZN(II)2CYS6 TRANSCRIPTION FACTOR (EUROFUNG)-RELATED-RELATED"/>
    <property type="match status" value="1"/>
</dbReference>
<dbReference type="PANTHER" id="PTHR38791:SF5">
    <property type="entry name" value="TRANSCRIPTION FACTOR DBAG-RELATED"/>
    <property type="match status" value="1"/>
</dbReference>
<evidence type="ECO:0000256" key="6">
    <source>
        <dbReference type="SAM" id="MobiDB-lite"/>
    </source>
</evidence>
<evidence type="ECO:0000256" key="2">
    <source>
        <dbReference type="ARBA" id="ARBA00023015"/>
    </source>
</evidence>
<dbReference type="CDD" id="cd00067">
    <property type="entry name" value="GAL4"/>
    <property type="match status" value="1"/>
</dbReference>
<keyword evidence="3" id="KW-0804">Transcription</keyword>
<dbReference type="InterPro" id="IPR021858">
    <property type="entry name" value="Fun_TF"/>
</dbReference>
<dbReference type="SUPFAM" id="SSF48230">
    <property type="entry name" value="Chondroitin AC/alginate lyase"/>
    <property type="match status" value="1"/>
</dbReference>
<feature type="signal peptide" evidence="7">
    <location>
        <begin position="1"/>
        <end position="17"/>
    </location>
</feature>
<evidence type="ECO:0000256" key="3">
    <source>
        <dbReference type="ARBA" id="ARBA00023163"/>
    </source>
</evidence>
<dbReference type="EMBL" id="HG793139">
    <property type="protein sequence ID" value="CRL21579.1"/>
    <property type="molecule type" value="Genomic_DNA"/>
</dbReference>
<accession>A0A0G4P5M3</accession>
<dbReference type="GO" id="GO:0008270">
    <property type="term" value="F:zinc ion binding"/>
    <property type="evidence" value="ECO:0007669"/>
    <property type="project" value="InterPro"/>
</dbReference>
<keyword evidence="2" id="KW-0805">Transcription regulation</keyword>
<dbReference type="InterPro" id="IPR053175">
    <property type="entry name" value="DHMBA_Reg_Transcription_Factor"/>
</dbReference>
<dbReference type="STRING" id="1429867.A0A0G4P5M3"/>
<dbReference type="InterPro" id="IPR008929">
    <property type="entry name" value="Chondroitin_lyas"/>
</dbReference>
<evidence type="ECO:0000313" key="10">
    <source>
        <dbReference type="Proteomes" id="UP000053732"/>
    </source>
</evidence>
<evidence type="ECO:0000256" key="5">
    <source>
        <dbReference type="ARBA" id="ARBA00023242"/>
    </source>
</evidence>
<feature type="compositionally biased region" description="Low complexity" evidence="6">
    <location>
        <begin position="465"/>
        <end position="483"/>
    </location>
</feature>
<dbReference type="Pfam" id="PF05426">
    <property type="entry name" value="Alginate_lyase"/>
    <property type="match status" value="1"/>
</dbReference>
<dbReference type="InterPro" id="IPR008397">
    <property type="entry name" value="Alginate_lyase_dom"/>
</dbReference>
<feature type="region of interest" description="Disordered" evidence="6">
    <location>
        <begin position="464"/>
        <end position="507"/>
    </location>
</feature>
<keyword evidence="10" id="KW-1185">Reference proteome</keyword>
<dbReference type="AlphaFoldDB" id="A0A0G4P5M3"/>